<evidence type="ECO:0000256" key="2">
    <source>
        <dbReference type="SAM" id="MobiDB-lite"/>
    </source>
</evidence>
<evidence type="ECO:0000256" key="1">
    <source>
        <dbReference type="ARBA" id="ARBA00049983"/>
    </source>
</evidence>
<name>A0A3E2H704_SCYLI</name>
<feature type="region of interest" description="Disordered" evidence="2">
    <location>
        <begin position="1"/>
        <end position="26"/>
    </location>
</feature>
<feature type="region of interest" description="Disordered" evidence="2">
    <location>
        <begin position="325"/>
        <end position="362"/>
    </location>
</feature>
<dbReference type="Pfam" id="PF25567">
    <property type="entry name" value="TPR_SYO1"/>
    <property type="match status" value="1"/>
</dbReference>
<feature type="compositionally biased region" description="Acidic residues" evidence="2">
    <location>
        <begin position="339"/>
        <end position="362"/>
    </location>
</feature>
<gene>
    <name evidence="4" type="ORF">B7463_g7151</name>
</gene>
<dbReference type="GO" id="GO:0051082">
    <property type="term" value="F:unfolded protein binding"/>
    <property type="evidence" value="ECO:0007669"/>
    <property type="project" value="TreeGrafter"/>
</dbReference>
<feature type="non-terminal residue" evidence="4">
    <location>
        <position position="663"/>
    </location>
</feature>
<sequence>MGGAKPRNRNHHRADPISKPIKPPTDPELAAIREKRILPVLKDLQSAELKTRSQAASVIRNIIEDQKCRKLLLREQIVRILFDNTLTDSNLETRAAGWSILSCLAEHEEADFCVHIYRQDVLTALEGVIKTVVQAIESVEAPISTLPQAQKAVIWNLSTSIVALLVSLSEAQDEIVQAITKQPVFVNFLFGLLMVEIIPLDIRGEAALCLQTLTEDNETLSQIIADDGDRLKLLINSKDSGDLKGVTACGVLHNIFDSLQWAEHSTPNSGVSDASLIPTLVKYLDYGKSLTNRANGHTTETNPEQILQLALEIIASIATTLQETLEHGGHREKEFEGFDDKDETIEDDDEMDDGEEDGQNGEMDEEEIDADMDLVTGDALDDNEDLDGRPTLERLVQDAAPIIIELAKSLKGSSPEEKTIHSHALSALNNISWTLSSIDFSTGHLNKLQSSWTSMRQRIWDELITPVLASDTADIDLATSVTSLAWAVSRGGQGDLNIRPGEQQKFMALFHASKDLDSKGKSASTNGSKKPTQEGTDEFQGLGVKSIGVLGRLALDPAPIELNREVGIFLINVVSALPDTAAANVVEALNQIFDIYADENYAYDEAVFWKEGFYKQLEDALPKVKQLTKSVDKRKHNELRARTDEAVLNLGRFLKYKRSKREI</sequence>
<dbReference type="InterPro" id="IPR057990">
    <property type="entry name" value="TPR_SYO1"/>
</dbReference>
<keyword evidence="5" id="KW-1185">Reference proteome</keyword>
<dbReference type="Gene3D" id="1.25.10.10">
    <property type="entry name" value="Leucine-rich Repeat Variant"/>
    <property type="match status" value="2"/>
</dbReference>
<dbReference type="InterPro" id="IPR016024">
    <property type="entry name" value="ARM-type_fold"/>
</dbReference>
<dbReference type="CDD" id="cd13394">
    <property type="entry name" value="Syo1_like"/>
    <property type="match status" value="1"/>
</dbReference>
<evidence type="ECO:0000313" key="4">
    <source>
        <dbReference type="EMBL" id="RFU29164.1"/>
    </source>
</evidence>
<dbReference type="InterPro" id="IPR011989">
    <property type="entry name" value="ARM-like"/>
</dbReference>
<dbReference type="EMBL" id="NCSJ02000137">
    <property type="protein sequence ID" value="RFU29164.1"/>
    <property type="molecule type" value="Genomic_DNA"/>
</dbReference>
<dbReference type="GO" id="GO:0042273">
    <property type="term" value="P:ribosomal large subunit biogenesis"/>
    <property type="evidence" value="ECO:0007669"/>
    <property type="project" value="TreeGrafter"/>
</dbReference>
<dbReference type="PANTHER" id="PTHR13347:SF1">
    <property type="entry name" value="HEAT REPEAT-CONTAINING PROTEIN 3"/>
    <property type="match status" value="1"/>
</dbReference>
<dbReference type="InterPro" id="IPR052616">
    <property type="entry name" value="SYO1-like"/>
</dbReference>
<feature type="domain" description="SYO1-like TPR repeats" evidence="3">
    <location>
        <begin position="544"/>
        <end position="660"/>
    </location>
</feature>
<accession>A0A3E2H704</accession>
<dbReference type="SUPFAM" id="SSF48371">
    <property type="entry name" value="ARM repeat"/>
    <property type="match status" value="1"/>
</dbReference>
<proteinExistence type="inferred from homology"/>
<evidence type="ECO:0000259" key="3">
    <source>
        <dbReference type="Pfam" id="PF25567"/>
    </source>
</evidence>
<dbReference type="OMA" id="ADMDMVT"/>
<dbReference type="STRING" id="5539.A0A3E2H704"/>
<feature type="non-terminal residue" evidence="4">
    <location>
        <position position="1"/>
    </location>
</feature>
<reference evidence="4 5" key="1">
    <citation type="submission" date="2018-05" db="EMBL/GenBank/DDBJ databases">
        <title>Draft genome sequence of Scytalidium lignicola DSM 105466, a ubiquitous saprotrophic fungus.</title>
        <authorList>
            <person name="Buettner E."/>
            <person name="Gebauer A.M."/>
            <person name="Hofrichter M."/>
            <person name="Liers C."/>
            <person name="Kellner H."/>
        </authorList>
    </citation>
    <scope>NUCLEOTIDE SEQUENCE [LARGE SCALE GENOMIC DNA]</scope>
    <source>
        <strain evidence="4 5">DSM 105466</strain>
    </source>
</reference>
<dbReference type="PANTHER" id="PTHR13347">
    <property type="entry name" value="HEAT REPEAT-CONTAINING PROTEIN 3"/>
    <property type="match status" value="1"/>
</dbReference>
<organism evidence="4 5">
    <name type="scientific">Scytalidium lignicola</name>
    <name type="common">Hyphomycete</name>
    <dbReference type="NCBI Taxonomy" id="5539"/>
    <lineage>
        <taxon>Eukaryota</taxon>
        <taxon>Fungi</taxon>
        <taxon>Dikarya</taxon>
        <taxon>Ascomycota</taxon>
        <taxon>Pezizomycotina</taxon>
        <taxon>Leotiomycetes</taxon>
        <taxon>Leotiomycetes incertae sedis</taxon>
        <taxon>Scytalidium</taxon>
    </lineage>
</organism>
<dbReference type="AlphaFoldDB" id="A0A3E2H704"/>
<feature type="compositionally biased region" description="Basic and acidic residues" evidence="2">
    <location>
        <begin position="325"/>
        <end position="338"/>
    </location>
</feature>
<dbReference type="Proteomes" id="UP000258309">
    <property type="component" value="Unassembled WGS sequence"/>
</dbReference>
<feature type="compositionally biased region" description="Polar residues" evidence="2">
    <location>
        <begin position="521"/>
        <end position="534"/>
    </location>
</feature>
<dbReference type="GO" id="GO:0006606">
    <property type="term" value="P:protein import into nucleus"/>
    <property type="evidence" value="ECO:0007669"/>
    <property type="project" value="TreeGrafter"/>
</dbReference>
<feature type="region of interest" description="Disordered" evidence="2">
    <location>
        <begin position="517"/>
        <end position="538"/>
    </location>
</feature>
<feature type="compositionally biased region" description="Basic residues" evidence="2">
    <location>
        <begin position="1"/>
        <end position="12"/>
    </location>
</feature>
<dbReference type="OrthoDB" id="288703at2759"/>
<evidence type="ECO:0000313" key="5">
    <source>
        <dbReference type="Proteomes" id="UP000258309"/>
    </source>
</evidence>
<comment type="caution">
    <text evidence="4">The sequence shown here is derived from an EMBL/GenBank/DDBJ whole genome shotgun (WGS) entry which is preliminary data.</text>
</comment>
<protein>
    <recommendedName>
        <fullName evidence="3">SYO1-like TPR repeats domain-containing protein</fullName>
    </recommendedName>
</protein>
<comment type="similarity">
    <text evidence="1">Belongs to the nuclear import and ribosome assembly adapter family.</text>
</comment>